<dbReference type="PANTHER" id="PTHR12224:SF0">
    <property type="entry name" value="BETA-1,4-MANNOSYL-GLYCOPROTEIN 4-BETA-N-ACETYLGLUCOSAMINYLTRANSFERASE"/>
    <property type="match status" value="1"/>
</dbReference>
<dbReference type="GO" id="GO:0006044">
    <property type="term" value="P:N-acetylglucosamine metabolic process"/>
    <property type="evidence" value="ECO:0007669"/>
    <property type="project" value="TreeGrafter"/>
</dbReference>
<protein>
    <submittedName>
        <fullName evidence="1">Glycosyltransferase family 17 protein</fullName>
    </submittedName>
</protein>
<sequence length="385" mass="44567">MAILATRGPPCSMRLLVFVSISLLLVIGLTSRYISQAPTHVLQLDGLQTHRHDLQEPAKLPFHEVAQICQDRGFAPFDASGIRPRRVYDLFLLWKELDWLEIRLNTLAPYVDYFIIVEEPTTFTGLPKPLYLKNNWDRFAAFHDKIIYKVVEDPNVAIGSAWEHESFMRNAMLDKVFPDLMGTEKQAQQGDVLLVSDIDEIPKPETITVLRLCEFPARLTLRSHFYYYSFQWLHHGAEWAHPQATTYKGDSTIRPQDLRMGSGPWGLFFSGAIRAFWQKADLWDAAWHCSSCFATLEQMKQKMASFSHKEYNTEKNRESEVVIERVRHGWDLFNRTGQTYDRVNDNQDVPSWILKNRDKFGYMLDRDGENAGFVDWAVQSAAQVD</sequence>
<dbReference type="GO" id="GO:0016020">
    <property type="term" value="C:membrane"/>
    <property type="evidence" value="ECO:0007669"/>
    <property type="project" value="InterPro"/>
</dbReference>
<keyword evidence="2" id="KW-1185">Reference proteome</keyword>
<dbReference type="Pfam" id="PF04724">
    <property type="entry name" value="Glyco_transf_17"/>
    <property type="match status" value="2"/>
</dbReference>
<evidence type="ECO:0000313" key="1">
    <source>
        <dbReference type="EMBL" id="WPH02605.1"/>
    </source>
</evidence>
<dbReference type="InterPro" id="IPR006813">
    <property type="entry name" value="Glyco_trans_17"/>
</dbReference>
<name>A0AAQ3M777_9PEZI</name>
<organism evidence="1 2">
    <name type="scientific">Acrodontium crateriforme</name>
    <dbReference type="NCBI Taxonomy" id="150365"/>
    <lineage>
        <taxon>Eukaryota</taxon>
        <taxon>Fungi</taxon>
        <taxon>Dikarya</taxon>
        <taxon>Ascomycota</taxon>
        <taxon>Pezizomycotina</taxon>
        <taxon>Dothideomycetes</taxon>
        <taxon>Dothideomycetidae</taxon>
        <taxon>Mycosphaerellales</taxon>
        <taxon>Teratosphaeriaceae</taxon>
        <taxon>Acrodontium</taxon>
    </lineage>
</organism>
<reference evidence="1 2" key="1">
    <citation type="submission" date="2023-11" db="EMBL/GenBank/DDBJ databases">
        <title>An acidophilic fungus is an integral part of prey digestion in a carnivorous sundew plant.</title>
        <authorList>
            <person name="Tsai I.J."/>
        </authorList>
    </citation>
    <scope>NUCLEOTIDE SEQUENCE [LARGE SCALE GENOMIC DNA]</scope>
    <source>
        <strain evidence="1">169a</strain>
    </source>
</reference>
<dbReference type="AlphaFoldDB" id="A0AAQ3M777"/>
<dbReference type="Proteomes" id="UP001303373">
    <property type="component" value="Chromosome 8"/>
</dbReference>
<proteinExistence type="predicted"/>
<dbReference type="EMBL" id="CP138587">
    <property type="protein sequence ID" value="WPH02605.1"/>
    <property type="molecule type" value="Genomic_DNA"/>
</dbReference>
<gene>
    <name evidence="1" type="ORF">R9X50_00547000</name>
</gene>
<evidence type="ECO:0000313" key="2">
    <source>
        <dbReference type="Proteomes" id="UP001303373"/>
    </source>
</evidence>
<accession>A0AAQ3M777</accession>
<dbReference type="GO" id="GO:0003830">
    <property type="term" value="F:beta-1,4-mannosylglycoprotein 4-beta-N-acetylglucosaminyltransferase activity"/>
    <property type="evidence" value="ECO:0007669"/>
    <property type="project" value="InterPro"/>
</dbReference>
<dbReference type="PANTHER" id="PTHR12224">
    <property type="entry name" value="BETA-1,4-MANNOSYL-GLYCOPROTEIN BETA-1,4-N-ACETYLGLUCOSAMINYL-TRANSFERASE"/>
    <property type="match status" value="1"/>
</dbReference>